<organism evidence="9 10">
    <name type="scientific">Nocardia bovistercoris</name>
    <dbReference type="NCBI Taxonomy" id="2785916"/>
    <lineage>
        <taxon>Bacteria</taxon>
        <taxon>Bacillati</taxon>
        <taxon>Actinomycetota</taxon>
        <taxon>Actinomycetes</taxon>
        <taxon>Mycobacteriales</taxon>
        <taxon>Nocardiaceae</taxon>
        <taxon>Nocardia</taxon>
    </lineage>
</organism>
<dbReference type="Gene3D" id="1.10.510.10">
    <property type="entry name" value="Transferase(Phosphotransferase) domain 1"/>
    <property type="match status" value="1"/>
</dbReference>
<feature type="compositionally biased region" description="Low complexity" evidence="6">
    <location>
        <begin position="434"/>
        <end position="449"/>
    </location>
</feature>
<keyword evidence="7" id="KW-1133">Transmembrane helix</keyword>
<name>A0A931I9D9_9NOCA</name>
<evidence type="ECO:0000256" key="7">
    <source>
        <dbReference type="SAM" id="Phobius"/>
    </source>
</evidence>
<dbReference type="Proteomes" id="UP000655751">
    <property type="component" value="Unassembled WGS sequence"/>
</dbReference>
<evidence type="ECO:0000256" key="3">
    <source>
        <dbReference type="ARBA" id="ARBA00022777"/>
    </source>
</evidence>
<dbReference type="InterPro" id="IPR008271">
    <property type="entry name" value="Ser/Thr_kinase_AS"/>
</dbReference>
<dbReference type="SUPFAM" id="SSF56112">
    <property type="entry name" value="Protein kinase-like (PK-like)"/>
    <property type="match status" value="1"/>
</dbReference>
<keyword evidence="3 9" id="KW-0418">Kinase</keyword>
<dbReference type="PANTHER" id="PTHR43289">
    <property type="entry name" value="MITOGEN-ACTIVATED PROTEIN KINASE KINASE KINASE 20-RELATED"/>
    <property type="match status" value="1"/>
</dbReference>
<feature type="region of interest" description="Disordered" evidence="6">
    <location>
        <begin position="413"/>
        <end position="455"/>
    </location>
</feature>
<dbReference type="Pfam" id="PF00069">
    <property type="entry name" value="Pkinase"/>
    <property type="match status" value="1"/>
</dbReference>
<dbReference type="PROSITE" id="PS00107">
    <property type="entry name" value="PROTEIN_KINASE_ATP"/>
    <property type="match status" value="1"/>
</dbReference>
<dbReference type="InterPro" id="IPR017441">
    <property type="entry name" value="Protein_kinase_ATP_BS"/>
</dbReference>
<evidence type="ECO:0000313" key="10">
    <source>
        <dbReference type="Proteomes" id="UP000655751"/>
    </source>
</evidence>
<evidence type="ECO:0000256" key="5">
    <source>
        <dbReference type="PROSITE-ProRule" id="PRU10141"/>
    </source>
</evidence>
<accession>A0A931I9D9</accession>
<evidence type="ECO:0000313" key="9">
    <source>
        <dbReference type="EMBL" id="MBH0776491.1"/>
    </source>
</evidence>
<evidence type="ECO:0000256" key="1">
    <source>
        <dbReference type="ARBA" id="ARBA00022679"/>
    </source>
</evidence>
<dbReference type="PANTHER" id="PTHR43289:SF34">
    <property type="entry name" value="SERINE_THREONINE-PROTEIN KINASE YBDM-RELATED"/>
    <property type="match status" value="1"/>
</dbReference>
<feature type="region of interest" description="Disordered" evidence="6">
    <location>
        <begin position="298"/>
        <end position="379"/>
    </location>
</feature>
<keyword evidence="2 5" id="KW-0547">Nucleotide-binding</keyword>
<dbReference type="GO" id="GO:0004674">
    <property type="term" value="F:protein serine/threonine kinase activity"/>
    <property type="evidence" value="ECO:0007669"/>
    <property type="project" value="TreeGrafter"/>
</dbReference>
<feature type="compositionally biased region" description="Low complexity" evidence="6">
    <location>
        <begin position="347"/>
        <end position="361"/>
    </location>
</feature>
<proteinExistence type="predicted"/>
<protein>
    <submittedName>
        <fullName evidence="9">Protein kinase</fullName>
    </submittedName>
</protein>
<dbReference type="PROSITE" id="PS00108">
    <property type="entry name" value="PROTEIN_KINASE_ST"/>
    <property type="match status" value="1"/>
</dbReference>
<dbReference type="InterPro" id="IPR011009">
    <property type="entry name" value="Kinase-like_dom_sf"/>
</dbReference>
<sequence>MQPLGMDDPRRIGDYRLLGVLGAGGMGRVYLGRNAGGRTVAVKVIRPDLIGDGEFRMRFRREVTAARRVGGAFTAPVLDADVDANPPWLATGYVAGFSLAEAVEQFGTFTEDAILVLARGLAEAMSAIHGAGVVHRDLKPSNVLLALDGPKVIDFGIARAVEDTALTTTGKVIGSPGFMCPEQVTGEPVVPASDIFALGGVLVFAATGHGPFGTGDTVQMLWRVVYEEPRLDAVPDRLRPLIASCLNKNAGARPTPRQLLDELARIGVPADGGWLPNPVLHEVSRRAVQLLDLDSGPYDIPEQLQTPHGQAGYTQPPAAAPTGQASGPRYPASTPTWVSGDTRGSAPQGWQTPQPGWQQNPVGGQHPPPHMMPQVAQAPKRDRTRIGLIVSLVVIAVVVAVGAFVVGNQLRNDSVDSASSTEPSYAETTDPETTEPSATETSAAESGSPIPDAFLGSWRGTANDGLLGFDIELTIHGGTVGDQAATSSNTGKLVGTKCSRLETVTSVAEDTLHFTAALDTANSGADCVDDGKESSVTLRNDGTLSYSTPGLLGGTISGTLRKTS</sequence>
<evidence type="ECO:0000256" key="4">
    <source>
        <dbReference type="ARBA" id="ARBA00022840"/>
    </source>
</evidence>
<dbReference type="EMBL" id="JADMLG010000003">
    <property type="protein sequence ID" value="MBH0776491.1"/>
    <property type="molecule type" value="Genomic_DNA"/>
</dbReference>
<dbReference type="SMART" id="SM00220">
    <property type="entry name" value="S_TKc"/>
    <property type="match status" value="1"/>
</dbReference>
<reference evidence="9" key="1">
    <citation type="submission" date="2020-11" db="EMBL/GenBank/DDBJ databases">
        <title>Nocardia NEAU-351.nov., a novel actinomycete isolated from the cow dung.</title>
        <authorList>
            <person name="Zhang X."/>
        </authorList>
    </citation>
    <scope>NUCLEOTIDE SEQUENCE</scope>
    <source>
        <strain evidence="9">NEAU-351</strain>
    </source>
</reference>
<feature type="compositionally biased region" description="Low complexity" evidence="6">
    <location>
        <begin position="309"/>
        <end position="325"/>
    </location>
</feature>
<dbReference type="CDD" id="cd14014">
    <property type="entry name" value="STKc_PknB_like"/>
    <property type="match status" value="1"/>
</dbReference>
<keyword evidence="10" id="KW-1185">Reference proteome</keyword>
<gene>
    <name evidence="9" type="ORF">IT779_09355</name>
</gene>
<evidence type="ECO:0000256" key="6">
    <source>
        <dbReference type="SAM" id="MobiDB-lite"/>
    </source>
</evidence>
<dbReference type="Gene3D" id="3.30.200.20">
    <property type="entry name" value="Phosphorylase Kinase, domain 1"/>
    <property type="match status" value="1"/>
</dbReference>
<dbReference type="GO" id="GO:0005524">
    <property type="term" value="F:ATP binding"/>
    <property type="evidence" value="ECO:0007669"/>
    <property type="project" value="UniProtKB-UniRule"/>
</dbReference>
<keyword evidence="1" id="KW-0808">Transferase</keyword>
<evidence type="ECO:0000259" key="8">
    <source>
        <dbReference type="PROSITE" id="PS50011"/>
    </source>
</evidence>
<feature type="domain" description="Protein kinase" evidence="8">
    <location>
        <begin position="15"/>
        <end position="280"/>
    </location>
</feature>
<feature type="compositionally biased region" description="Polar residues" evidence="6">
    <location>
        <begin position="413"/>
        <end position="423"/>
    </location>
</feature>
<dbReference type="AlphaFoldDB" id="A0A931I9D9"/>
<dbReference type="RefSeq" id="WP_196148827.1">
    <property type="nucleotide sequence ID" value="NZ_JADMLG010000003.1"/>
</dbReference>
<evidence type="ECO:0000256" key="2">
    <source>
        <dbReference type="ARBA" id="ARBA00022741"/>
    </source>
</evidence>
<feature type="binding site" evidence="5">
    <location>
        <position position="43"/>
    </location>
    <ligand>
        <name>ATP</name>
        <dbReference type="ChEBI" id="CHEBI:30616"/>
    </ligand>
</feature>
<dbReference type="PROSITE" id="PS50011">
    <property type="entry name" value="PROTEIN_KINASE_DOM"/>
    <property type="match status" value="1"/>
</dbReference>
<feature type="transmembrane region" description="Helical" evidence="7">
    <location>
        <begin position="386"/>
        <end position="407"/>
    </location>
</feature>
<keyword evidence="7" id="KW-0812">Transmembrane</keyword>
<dbReference type="InterPro" id="IPR000719">
    <property type="entry name" value="Prot_kinase_dom"/>
</dbReference>
<keyword evidence="4 5" id="KW-0067">ATP-binding</keyword>
<comment type="caution">
    <text evidence="9">The sequence shown here is derived from an EMBL/GenBank/DDBJ whole genome shotgun (WGS) entry which is preliminary data.</text>
</comment>
<keyword evidence="7" id="KW-0472">Membrane</keyword>